<accession>A0AAV7QC76</accession>
<dbReference type="AlphaFoldDB" id="A0AAV7QC76"/>
<organism evidence="2 3">
    <name type="scientific">Pleurodeles waltl</name>
    <name type="common">Iberian ribbed newt</name>
    <dbReference type="NCBI Taxonomy" id="8319"/>
    <lineage>
        <taxon>Eukaryota</taxon>
        <taxon>Metazoa</taxon>
        <taxon>Chordata</taxon>
        <taxon>Craniata</taxon>
        <taxon>Vertebrata</taxon>
        <taxon>Euteleostomi</taxon>
        <taxon>Amphibia</taxon>
        <taxon>Batrachia</taxon>
        <taxon>Caudata</taxon>
        <taxon>Salamandroidea</taxon>
        <taxon>Salamandridae</taxon>
        <taxon>Pleurodelinae</taxon>
        <taxon>Pleurodeles</taxon>
    </lineage>
</organism>
<gene>
    <name evidence="2" type="ORF">NDU88_003233</name>
</gene>
<sequence length="74" mass="8057">MEQCLRSQQGRRLVLCRTGAPEESECSTTRFPPVERAGRVSTGARKAAAESRGPVKGAKAGKGLWRRQGTMKVQ</sequence>
<keyword evidence="3" id="KW-1185">Reference proteome</keyword>
<dbReference type="EMBL" id="JANPWB010000010">
    <property type="protein sequence ID" value="KAJ1136819.1"/>
    <property type="molecule type" value="Genomic_DNA"/>
</dbReference>
<evidence type="ECO:0000256" key="1">
    <source>
        <dbReference type="SAM" id="MobiDB-lite"/>
    </source>
</evidence>
<dbReference type="Proteomes" id="UP001066276">
    <property type="component" value="Chromosome 6"/>
</dbReference>
<name>A0AAV7QC76_PLEWA</name>
<comment type="caution">
    <text evidence="2">The sequence shown here is derived from an EMBL/GenBank/DDBJ whole genome shotgun (WGS) entry which is preliminary data.</text>
</comment>
<reference evidence="2" key="1">
    <citation type="journal article" date="2022" name="bioRxiv">
        <title>Sequencing and chromosome-scale assembly of the giantPleurodeles waltlgenome.</title>
        <authorList>
            <person name="Brown T."/>
            <person name="Elewa A."/>
            <person name="Iarovenko S."/>
            <person name="Subramanian E."/>
            <person name="Araus A.J."/>
            <person name="Petzold A."/>
            <person name="Susuki M."/>
            <person name="Suzuki K.-i.T."/>
            <person name="Hayashi T."/>
            <person name="Toyoda A."/>
            <person name="Oliveira C."/>
            <person name="Osipova E."/>
            <person name="Leigh N.D."/>
            <person name="Simon A."/>
            <person name="Yun M.H."/>
        </authorList>
    </citation>
    <scope>NUCLEOTIDE SEQUENCE</scope>
    <source>
        <strain evidence="2">20211129_DDA</strain>
        <tissue evidence="2">Liver</tissue>
    </source>
</reference>
<feature type="region of interest" description="Disordered" evidence="1">
    <location>
        <begin position="37"/>
        <end position="74"/>
    </location>
</feature>
<evidence type="ECO:0000313" key="3">
    <source>
        <dbReference type="Proteomes" id="UP001066276"/>
    </source>
</evidence>
<proteinExistence type="predicted"/>
<evidence type="ECO:0000313" key="2">
    <source>
        <dbReference type="EMBL" id="KAJ1136819.1"/>
    </source>
</evidence>
<protein>
    <submittedName>
        <fullName evidence="2">Uncharacterized protein</fullName>
    </submittedName>
</protein>